<reference evidence="3 4" key="1">
    <citation type="submission" date="2022-08" db="EMBL/GenBank/DDBJ databases">
        <title>Paenibacillus endoradicis sp. nov., Paenibacillus radicibacter sp. nov and Paenibacillus pararadicis sp. nov., three cold-adapted plant growth-promoting bacteria isolated from root of Larix gmelinii in Great Khingan.</title>
        <authorList>
            <person name="Xue H."/>
        </authorList>
    </citation>
    <scope>NUCLEOTIDE SEQUENCE [LARGE SCALE GENOMIC DNA]</scope>
    <source>
        <strain evidence="3 4">N5-1-1-5</strain>
    </source>
</reference>
<dbReference type="EMBL" id="JANQBD010000002">
    <property type="protein sequence ID" value="MCR8630404.1"/>
    <property type="molecule type" value="Genomic_DNA"/>
</dbReference>
<keyword evidence="1" id="KW-0863">Zinc-finger</keyword>
<organism evidence="3 4">
    <name type="scientific">Paenibacillus radicis</name>
    <name type="common">ex Xue et al. 2023</name>
    <dbReference type="NCBI Taxonomy" id="2972489"/>
    <lineage>
        <taxon>Bacteria</taxon>
        <taxon>Bacillati</taxon>
        <taxon>Bacillota</taxon>
        <taxon>Bacilli</taxon>
        <taxon>Bacillales</taxon>
        <taxon>Paenibacillaceae</taxon>
        <taxon>Paenibacillus</taxon>
    </lineage>
</organism>
<comment type="caution">
    <text evidence="3">The sequence shown here is derived from an EMBL/GenBank/DDBJ whole genome shotgun (WGS) entry which is preliminary data.</text>
</comment>
<name>A0ABT1YDB7_9BACL</name>
<sequence length="521" mass="60808">MSSFPALNDEQWLNLLEQVAKSFNEVTLSRGFNSFKQQHVTSLVISENRIVQAKVTGPEDHTDTVTLNLDNFISSSCSCPVQSYCKHLAAVIMELADRLGYPASQVVNAAYHLKRARLNASSDSSLTSLSDMDIYNWHKFLHQYTAHVKATYDHGAFANLLRHEMQNIRKAPIPFSAMDWLFFELHQELFILGKLKELAAQGSVNYYTSSALYRVFDEVHAWLQQKSADFNFTLAEERLQQTLSYIRQQLAEETDQKYLNYGLYTSLWKYWIDPYPEADHWVSQEINYIEKQTNDSSSPSLIAAKAFLFLHQSKSTEAWAVLEASGTLKKAPSSLLLSFLNQLYAAREWDQLLDWLLKTADYFYGKKTRELDAYISYWKETAAYVPEADKHLWDVLEGMLPHSIHIIKDLLYEQRKWKPWLELQILQGDDPTSHRVSVLQPIEKESPELLLPYYHQAIERYVALKNRHDYKIAVKLLKRLDKVYKKMKQTDRWDRFLIGFLERHSRLRALQEEMKKGKLLE</sequence>
<gene>
    <name evidence="3" type="ORF">NV381_04210</name>
</gene>
<dbReference type="InterPro" id="IPR007527">
    <property type="entry name" value="Znf_SWIM"/>
</dbReference>
<dbReference type="Proteomes" id="UP001300012">
    <property type="component" value="Unassembled WGS sequence"/>
</dbReference>
<evidence type="ECO:0000256" key="1">
    <source>
        <dbReference type="PROSITE-ProRule" id="PRU00325"/>
    </source>
</evidence>
<dbReference type="PROSITE" id="PS50966">
    <property type="entry name" value="ZF_SWIM"/>
    <property type="match status" value="1"/>
</dbReference>
<dbReference type="Pfam" id="PF04434">
    <property type="entry name" value="SWIM"/>
    <property type="match status" value="1"/>
</dbReference>
<dbReference type="RefSeq" id="WP_258212019.1">
    <property type="nucleotide sequence ID" value="NZ_JANQBD010000002.1"/>
</dbReference>
<keyword evidence="4" id="KW-1185">Reference proteome</keyword>
<evidence type="ECO:0000313" key="4">
    <source>
        <dbReference type="Proteomes" id="UP001300012"/>
    </source>
</evidence>
<evidence type="ECO:0000313" key="3">
    <source>
        <dbReference type="EMBL" id="MCR8630404.1"/>
    </source>
</evidence>
<keyword evidence="1" id="KW-0479">Metal-binding</keyword>
<keyword evidence="1" id="KW-0862">Zinc</keyword>
<accession>A0ABT1YDB7</accession>
<feature type="domain" description="SWIM-type" evidence="2">
    <location>
        <begin position="63"/>
        <end position="96"/>
    </location>
</feature>
<evidence type="ECO:0000259" key="2">
    <source>
        <dbReference type="PROSITE" id="PS50966"/>
    </source>
</evidence>
<proteinExistence type="predicted"/>
<protein>
    <submittedName>
        <fullName evidence="3">SWIM zinc finger domain-containing protein</fullName>
    </submittedName>
</protein>